<dbReference type="EMBL" id="OFSQ01000008">
    <property type="protein sequence ID" value="SOY46183.1"/>
    <property type="molecule type" value="Genomic_DNA"/>
</dbReference>
<dbReference type="AlphaFoldDB" id="A0A375BIJ3"/>
<comment type="caution">
    <text evidence="1">The sequence shown here is derived from an EMBL/GenBank/DDBJ whole genome shotgun (WGS) entry which is preliminary data.</text>
</comment>
<gene>
    <name evidence="1" type="ORF">CBM2587_A160060</name>
</gene>
<dbReference type="Proteomes" id="UP000256780">
    <property type="component" value="Chromosome CBM2587_a"/>
</dbReference>
<name>A0A375BIJ3_9BURK</name>
<proteinExistence type="predicted"/>
<protein>
    <submittedName>
        <fullName evidence="1">Uncharacterized protein</fullName>
    </submittedName>
</protein>
<organism evidence="1">
    <name type="scientific">Cupriavidus taiwanensis</name>
    <dbReference type="NCBI Taxonomy" id="164546"/>
    <lineage>
        <taxon>Bacteria</taxon>
        <taxon>Pseudomonadati</taxon>
        <taxon>Pseudomonadota</taxon>
        <taxon>Betaproteobacteria</taxon>
        <taxon>Burkholderiales</taxon>
        <taxon>Burkholderiaceae</taxon>
        <taxon>Cupriavidus</taxon>
    </lineage>
</organism>
<evidence type="ECO:0000313" key="1">
    <source>
        <dbReference type="EMBL" id="SOY46183.1"/>
    </source>
</evidence>
<sequence length="324" mass="34284">MPDSHVHQGTLVLAQDHALERAGLHDREHLDRQLLVAAQREGGGVHHLQVARDGLVEADGGVARGAGILLRVGGVHAVDLGRLEHDLGADLGAAQRGRGVGGEERIAGAGGEDHHLALFQLADCARADIGLDHLVHAQRRLHAAFDIGVAHRVLQRQRVHHGGQHAHVVGRGTVHAGGAAGDAAEDIAAADHHRHLHAELHDLGNVVHHRLDGRAVDAEGIVAHQGFTGQFQKDALVGWHVHPRKEQFARLRRLGRDGSAETHWDVCFGTGGTSHRAAGRRKPVFGVPRPGPDHRGNGLLQCNAGCAGLHHLCRGAPCGAPAAL</sequence>
<reference evidence="1" key="1">
    <citation type="submission" date="2018-01" db="EMBL/GenBank/DDBJ databases">
        <authorList>
            <person name="Clerissi C."/>
        </authorList>
    </citation>
    <scope>NUCLEOTIDE SEQUENCE</scope>
    <source>
        <strain evidence="1">Cupriavidus sp. LMG 19464</strain>
    </source>
</reference>
<accession>A0A375BIJ3</accession>